<dbReference type="Gene3D" id="2.40.170.20">
    <property type="entry name" value="TonB-dependent receptor, beta-barrel domain"/>
    <property type="match status" value="1"/>
</dbReference>
<dbReference type="PROSITE" id="PS52016">
    <property type="entry name" value="TONB_DEPENDENT_REC_3"/>
    <property type="match status" value="1"/>
</dbReference>
<dbReference type="InterPro" id="IPR036942">
    <property type="entry name" value="Beta-barrel_TonB_sf"/>
</dbReference>
<evidence type="ECO:0000259" key="12">
    <source>
        <dbReference type="Pfam" id="PF00593"/>
    </source>
</evidence>
<dbReference type="InterPro" id="IPR039426">
    <property type="entry name" value="TonB-dep_rcpt-like"/>
</dbReference>
<keyword evidence="6 8" id="KW-0472">Membrane</keyword>
<keyword evidence="4 8" id="KW-0812">Transmembrane</keyword>
<keyword evidence="3 8" id="KW-1134">Transmembrane beta strand</keyword>
<accession>A0ABV2JZ62</accession>
<keyword evidence="11" id="KW-0732">Signal</keyword>
<evidence type="ECO:0000313" key="14">
    <source>
        <dbReference type="EMBL" id="MET3653058.1"/>
    </source>
</evidence>
<name>A0ABV2JZ62_9GAMM</name>
<evidence type="ECO:0000256" key="5">
    <source>
        <dbReference type="ARBA" id="ARBA00023077"/>
    </source>
</evidence>
<evidence type="ECO:0000256" key="6">
    <source>
        <dbReference type="ARBA" id="ARBA00023136"/>
    </source>
</evidence>
<keyword evidence="7 8" id="KW-0998">Cell outer membrane</keyword>
<reference evidence="14 15" key="1">
    <citation type="submission" date="2024-06" db="EMBL/GenBank/DDBJ databases">
        <title>Sorghum-associated microbial communities from plants grown in Nebraska, USA.</title>
        <authorList>
            <person name="Schachtman D."/>
        </authorList>
    </citation>
    <scope>NUCLEOTIDE SEQUENCE [LARGE SCALE GENOMIC DNA]</scope>
    <source>
        <strain evidence="14 15">1073</strain>
    </source>
</reference>
<dbReference type="InterPro" id="IPR012910">
    <property type="entry name" value="Plug_dom"/>
</dbReference>
<dbReference type="Gene3D" id="2.170.130.10">
    <property type="entry name" value="TonB-dependent receptor, plug domain"/>
    <property type="match status" value="1"/>
</dbReference>
<dbReference type="Pfam" id="PF07715">
    <property type="entry name" value="Plug"/>
    <property type="match status" value="1"/>
</dbReference>
<proteinExistence type="inferred from homology"/>
<keyword evidence="5 9" id="KW-0798">TonB box</keyword>
<feature type="region of interest" description="Disordered" evidence="10">
    <location>
        <begin position="27"/>
        <end position="55"/>
    </location>
</feature>
<evidence type="ECO:0000256" key="2">
    <source>
        <dbReference type="ARBA" id="ARBA00022448"/>
    </source>
</evidence>
<keyword evidence="14" id="KW-0675">Receptor</keyword>
<keyword evidence="15" id="KW-1185">Reference proteome</keyword>
<dbReference type="RefSeq" id="WP_354014459.1">
    <property type="nucleotide sequence ID" value="NZ_JBEPMU010000004.1"/>
</dbReference>
<evidence type="ECO:0000256" key="8">
    <source>
        <dbReference type="PROSITE-ProRule" id="PRU01360"/>
    </source>
</evidence>
<dbReference type="InterPro" id="IPR037066">
    <property type="entry name" value="Plug_dom_sf"/>
</dbReference>
<dbReference type="InterPro" id="IPR000531">
    <property type="entry name" value="Beta-barrel_TonB"/>
</dbReference>
<organism evidence="14 15">
    <name type="scientific">Dyella japonica</name>
    <dbReference type="NCBI Taxonomy" id="231455"/>
    <lineage>
        <taxon>Bacteria</taxon>
        <taxon>Pseudomonadati</taxon>
        <taxon>Pseudomonadota</taxon>
        <taxon>Gammaproteobacteria</taxon>
        <taxon>Lysobacterales</taxon>
        <taxon>Rhodanobacteraceae</taxon>
        <taxon>Dyella</taxon>
    </lineage>
</organism>
<evidence type="ECO:0000313" key="15">
    <source>
        <dbReference type="Proteomes" id="UP001549184"/>
    </source>
</evidence>
<sequence length="977" mass="106160">MLKSKLTAAVLAALAFGYASATLAATDAGSTPASSSPQDTSTSSQSGTQDDEAVKKAKKLEAVTVTGSLIPQSQVETAQPVITITAEDMKARGFTTVAEALQQSSFATGSAQGPQDNNSFTTGAKTLSLFGLPVGFTKYLIDGRPMGDFPGLYNGSDVFNNLSNIPQEMVDHIDILPGGQSSLYGSDAIAGVVNIVLKKKVDAPTVDVRFGGLSEGGGASQRISFADSFNVGKFNTLIGAQYEQTKPIWGYSRSLTKTYFNGGSEPGVASRDYLVTGYFSGYQFEDPNNCANVSAGYNGDEKFRNRPGHGDYCGSLASAGYSTLANQDTTANLYSHSTFDVNDNLQLYGDLLYNYEEQKFTSGTNTTFWSTGIATAGGAPYFYDPATQDFETVQRIFTPEEVGGYQNIMNKQYENSYLLTLGGKGTIGQSNWDYDLGFSHSDDKLINRDFQRFTAPIEKYFADHVMGQAIPGTYSGYPQFSPNYANLYHPVSNADFRSFTGYTTSNSKTWDNMTRGQLTNQSLFRLAGGDAGIAVVLEGGNQGWDSSPDPRLLQTYVDQYGNTQSVVYGTSATPGAGHRSRYAATTELRLPLMEQVTMDLSGRYDSYNVEGKTVSHPTFNVGIEYRPVDTLLLRGRYGSAFKAPTLADEFQRPSGYYNSVTDYVNCARLGYGPDVAASKCPYPYDSTQYQGQTYGNPNLEPITAKVWSYGFVWAPIEHMSFAVDYLHWDINNEVSQISADQLSRTEYLCETGGLDPNSGSCVAAFNLVTRGAGTTAPDGTPLLGQITNITTPKLNIANEQVNAITANFGYIRPIGYLGSLALNLSYSDELKHTTQDYITDPKIDVLRHPGAYPNGTDFKSKANGSLTWTNTGDNWSATVYFNRYGSSPNYAATIADNYTDPGTGRLAPWILYNASVTYNPFKSLAISLLVNNVFNKMPPKDDSYPNTTNSPYNTDNYNVYGRAYYLEAKYSFGGSAK</sequence>
<feature type="domain" description="TonB-dependent receptor plug" evidence="13">
    <location>
        <begin position="74"/>
        <end position="192"/>
    </location>
</feature>
<dbReference type="SUPFAM" id="SSF56935">
    <property type="entry name" value="Porins"/>
    <property type="match status" value="1"/>
</dbReference>
<feature type="signal peptide" evidence="11">
    <location>
        <begin position="1"/>
        <end position="24"/>
    </location>
</feature>
<evidence type="ECO:0000256" key="9">
    <source>
        <dbReference type="RuleBase" id="RU003357"/>
    </source>
</evidence>
<dbReference type="PANTHER" id="PTHR47234">
    <property type="match status" value="1"/>
</dbReference>
<comment type="caution">
    <text evidence="14">The sequence shown here is derived from an EMBL/GenBank/DDBJ whole genome shotgun (WGS) entry which is preliminary data.</text>
</comment>
<evidence type="ECO:0000256" key="3">
    <source>
        <dbReference type="ARBA" id="ARBA00022452"/>
    </source>
</evidence>
<dbReference type="EMBL" id="JBEPMU010000004">
    <property type="protein sequence ID" value="MET3653058.1"/>
    <property type="molecule type" value="Genomic_DNA"/>
</dbReference>
<evidence type="ECO:0000256" key="10">
    <source>
        <dbReference type="SAM" id="MobiDB-lite"/>
    </source>
</evidence>
<dbReference type="Pfam" id="PF00593">
    <property type="entry name" value="TonB_dep_Rec_b-barrel"/>
    <property type="match status" value="1"/>
</dbReference>
<feature type="domain" description="TonB-dependent receptor-like beta-barrel" evidence="12">
    <location>
        <begin position="425"/>
        <end position="933"/>
    </location>
</feature>
<comment type="similarity">
    <text evidence="8 9">Belongs to the TonB-dependent receptor family.</text>
</comment>
<evidence type="ECO:0000259" key="13">
    <source>
        <dbReference type="Pfam" id="PF07715"/>
    </source>
</evidence>
<keyword evidence="2 8" id="KW-0813">Transport</keyword>
<dbReference type="Proteomes" id="UP001549184">
    <property type="component" value="Unassembled WGS sequence"/>
</dbReference>
<protein>
    <submittedName>
        <fullName evidence="14">Outer membrane receptor protein involved in Fe transport</fullName>
    </submittedName>
</protein>
<evidence type="ECO:0000256" key="7">
    <source>
        <dbReference type="ARBA" id="ARBA00023237"/>
    </source>
</evidence>
<feature type="compositionally biased region" description="Low complexity" evidence="10">
    <location>
        <begin position="27"/>
        <end position="48"/>
    </location>
</feature>
<evidence type="ECO:0000256" key="4">
    <source>
        <dbReference type="ARBA" id="ARBA00022692"/>
    </source>
</evidence>
<evidence type="ECO:0000256" key="1">
    <source>
        <dbReference type="ARBA" id="ARBA00004571"/>
    </source>
</evidence>
<dbReference type="PANTHER" id="PTHR47234:SF1">
    <property type="entry name" value="TONB-DEPENDENT RECEPTOR"/>
    <property type="match status" value="1"/>
</dbReference>
<gene>
    <name evidence="14" type="ORF">ABIC75_002794</name>
</gene>
<feature type="chain" id="PRO_5045768455" evidence="11">
    <location>
        <begin position="25"/>
        <end position="977"/>
    </location>
</feature>
<evidence type="ECO:0000256" key="11">
    <source>
        <dbReference type="SAM" id="SignalP"/>
    </source>
</evidence>
<comment type="subcellular location">
    <subcellularLocation>
        <location evidence="1 8">Cell outer membrane</location>
        <topology evidence="1 8">Multi-pass membrane protein</topology>
    </subcellularLocation>
</comment>